<dbReference type="Proteomes" id="UP001281410">
    <property type="component" value="Unassembled WGS sequence"/>
</dbReference>
<comment type="caution">
    <text evidence="2">The sequence shown here is derived from an EMBL/GenBank/DDBJ whole genome shotgun (WGS) entry which is preliminary data.</text>
</comment>
<organism evidence="2 3">
    <name type="scientific">Dipteronia sinensis</name>
    <dbReference type="NCBI Taxonomy" id="43782"/>
    <lineage>
        <taxon>Eukaryota</taxon>
        <taxon>Viridiplantae</taxon>
        <taxon>Streptophyta</taxon>
        <taxon>Embryophyta</taxon>
        <taxon>Tracheophyta</taxon>
        <taxon>Spermatophyta</taxon>
        <taxon>Magnoliopsida</taxon>
        <taxon>eudicotyledons</taxon>
        <taxon>Gunneridae</taxon>
        <taxon>Pentapetalae</taxon>
        <taxon>rosids</taxon>
        <taxon>malvids</taxon>
        <taxon>Sapindales</taxon>
        <taxon>Sapindaceae</taxon>
        <taxon>Hippocastanoideae</taxon>
        <taxon>Acereae</taxon>
        <taxon>Dipteronia</taxon>
    </lineage>
</organism>
<dbReference type="Pfam" id="PF23247">
    <property type="entry name" value="LRR_RPS2"/>
    <property type="match status" value="1"/>
</dbReference>
<reference evidence="2" key="1">
    <citation type="journal article" date="2023" name="Plant J.">
        <title>Genome sequences and population genomics provide insights into the demographic history, inbreeding, and mutation load of two 'living fossil' tree species of Dipteronia.</title>
        <authorList>
            <person name="Feng Y."/>
            <person name="Comes H.P."/>
            <person name="Chen J."/>
            <person name="Zhu S."/>
            <person name="Lu R."/>
            <person name="Zhang X."/>
            <person name="Li P."/>
            <person name="Qiu J."/>
            <person name="Olsen K.M."/>
            <person name="Qiu Y."/>
        </authorList>
    </citation>
    <scope>NUCLEOTIDE SEQUENCE</scope>
    <source>
        <strain evidence="2">NBL</strain>
    </source>
</reference>
<proteinExistence type="predicted"/>
<evidence type="ECO:0000259" key="1">
    <source>
        <dbReference type="Pfam" id="PF23247"/>
    </source>
</evidence>
<dbReference type="EMBL" id="JANJYJ010000002">
    <property type="protein sequence ID" value="KAK3227625.1"/>
    <property type="molecule type" value="Genomic_DNA"/>
</dbReference>
<evidence type="ECO:0000313" key="2">
    <source>
        <dbReference type="EMBL" id="KAK3227625.1"/>
    </source>
</evidence>
<keyword evidence="3" id="KW-1185">Reference proteome</keyword>
<gene>
    <name evidence="2" type="ORF">Dsin_007487</name>
</gene>
<sequence length="130" mass="15046">METFINNSTRGDMATIKKFKGINSKENTQPLFNEKVELLNLHTLLPEEMDSLKRMWHDQLSSNSFYKLRKLIVSICCKLLNVIPYNMLERLLKLEKLTIAECDSTKSIFELQTVSSGMESQGLLFFLEHA</sequence>
<dbReference type="AlphaFoldDB" id="A0AAE0B1L4"/>
<evidence type="ECO:0000313" key="3">
    <source>
        <dbReference type="Proteomes" id="UP001281410"/>
    </source>
</evidence>
<name>A0AAE0B1L4_9ROSI</name>
<dbReference type="InterPro" id="IPR057135">
    <property type="entry name" value="At4g27190-like_LRR"/>
</dbReference>
<protein>
    <recommendedName>
        <fullName evidence="1">Disease resistance protein At4g27190-like leucine-rich repeats domain-containing protein</fullName>
    </recommendedName>
</protein>
<accession>A0AAE0B1L4</accession>
<feature type="domain" description="Disease resistance protein At4g27190-like leucine-rich repeats" evidence="1">
    <location>
        <begin position="48"/>
        <end position="116"/>
    </location>
</feature>